<dbReference type="InterPro" id="IPR025148">
    <property type="entry name" value="AtzG-like"/>
</dbReference>
<evidence type="ECO:0008006" key="3">
    <source>
        <dbReference type="Google" id="ProtNLM"/>
    </source>
</evidence>
<dbReference type="Proteomes" id="UP001265550">
    <property type="component" value="Unassembled WGS sequence"/>
</dbReference>
<organism evidence="1 2">
    <name type="scientific">Hydrogenophaga laconesensis</name>
    <dbReference type="NCBI Taxonomy" id="1805971"/>
    <lineage>
        <taxon>Bacteria</taxon>
        <taxon>Pseudomonadati</taxon>
        <taxon>Pseudomonadota</taxon>
        <taxon>Betaproteobacteria</taxon>
        <taxon>Burkholderiales</taxon>
        <taxon>Comamonadaceae</taxon>
        <taxon>Hydrogenophaga</taxon>
    </lineage>
</organism>
<protein>
    <recommendedName>
        <fullName evidence="3">DUF4089 domain-containing protein</fullName>
    </recommendedName>
</protein>
<dbReference type="Pfam" id="PF13318">
    <property type="entry name" value="AtzG-like"/>
    <property type="match status" value="1"/>
</dbReference>
<proteinExistence type="predicted"/>
<evidence type="ECO:0000313" key="2">
    <source>
        <dbReference type="Proteomes" id="UP001265550"/>
    </source>
</evidence>
<dbReference type="RefSeq" id="WP_204734714.1">
    <property type="nucleotide sequence ID" value="NZ_JAVDWE010000011.1"/>
</dbReference>
<evidence type="ECO:0000313" key="1">
    <source>
        <dbReference type="EMBL" id="MDR7096041.1"/>
    </source>
</evidence>
<gene>
    <name evidence="1" type="ORF">J2X09_003794</name>
</gene>
<name>A0ABU1VEY6_9BURK</name>
<sequence length="68" mass="7060">MDEAQTLAYVQAAAVAVGLPLEAAQAARVATHLQRTAGMAALLDAVPLHDEDEVAELYCPAPFTTGSH</sequence>
<keyword evidence="2" id="KW-1185">Reference proteome</keyword>
<dbReference type="EMBL" id="JAVDWE010000011">
    <property type="protein sequence ID" value="MDR7096041.1"/>
    <property type="molecule type" value="Genomic_DNA"/>
</dbReference>
<comment type="caution">
    <text evidence="1">The sequence shown here is derived from an EMBL/GenBank/DDBJ whole genome shotgun (WGS) entry which is preliminary data.</text>
</comment>
<reference evidence="1 2" key="1">
    <citation type="submission" date="2023-07" db="EMBL/GenBank/DDBJ databases">
        <title>Sorghum-associated microbial communities from plants grown in Nebraska, USA.</title>
        <authorList>
            <person name="Schachtman D."/>
        </authorList>
    </citation>
    <scope>NUCLEOTIDE SEQUENCE [LARGE SCALE GENOMIC DNA]</scope>
    <source>
        <strain evidence="1 2">BE240</strain>
    </source>
</reference>
<accession>A0ABU1VEY6</accession>